<dbReference type="EMBL" id="HACM01003702">
    <property type="protein sequence ID" value="CRZ04144.1"/>
    <property type="molecule type" value="Transcribed_RNA"/>
</dbReference>
<evidence type="ECO:0000313" key="1">
    <source>
        <dbReference type="EMBL" id="CRZ04144.1"/>
    </source>
</evidence>
<dbReference type="AlphaFoldDB" id="A0A0H5R774"/>
<sequence length="199" mass="20146">MGGCVKTNGVCAFDRSITCANDGVAAVIKVAIAELATCALNSNFNTASGCPTICGTEINRAFAAQLIALKQVAFTTIVAAEVALEASGNDVIRSAITQVLTCTSDALSPAQIIAATDFIKHLTAGQIKGEVNSLKTCFQVSDADVGKAFQELIAVKASFEAGGGKAGTVAASNSLASSSANSIFNSIITFASMVFVPIA</sequence>
<reference evidence="1" key="1">
    <citation type="submission" date="2015-04" db="EMBL/GenBank/DDBJ databases">
        <title>The genome sequence of the plant pathogenic Rhizarian Plasmodiophora brassicae reveals insights in its biotrophic life cycle and the origin of chitin synthesis.</title>
        <authorList>
            <person name="Schwelm A."/>
            <person name="Fogelqvist J."/>
            <person name="Knaust A."/>
            <person name="Julke S."/>
            <person name="Lilja T."/>
            <person name="Dhandapani V."/>
            <person name="Bonilla-Rosso G."/>
            <person name="Karlsson M."/>
            <person name="Shevchenko A."/>
            <person name="Choi S.R."/>
            <person name="Kim H.G."/>
            <person name="Park J.Y."/>
            <person name="Lim Y.P."/>
            <person name="Ludwig-Muller J."/>
            <person name="Dixelius C."/>
        </authorList>
    </citation>
    <scope>NUCLEOTIDE SEQUENCE</scope>
    <source>
        <tissue evidence="1">Potato root galls</tissue>
    </source>
</reference>
<protein>
    <submittedName>
        <fullName evidence="1">Uncharacterized protein</fullName>
    </submittedName>
</protein>
<accession>A0A0H5R774</accession>
<feature type="non-terminal residue" evidence="1">
    <location>
        <position position="199"/>
    </location>
</feature>
<organism evidence="1">
    <name type="scientific">Spongospora subterranea</name>
    <dbReference type="NCBI Taxonomy" id="70186"/>
    <lineage>
        <taxon>Eukaryota</taxon>
        <taxon>Sar</taxon>
        <taxon>Rhizaria</taxon>
        <taxon>Endomyxa</taxon>
        <taxon>Phytomyxea</taxon>
        <taxon>Plasmodiophorida</taxon>
        <taxon>Plasmodiophoridae</taxon>
        <taxon>Spongospora</taxon>
    </lineage>
</organism>
<name>A0A0H5R774_9EUKA</name>
<proteinExistence type="predicted"/>